<dbReference type="GO" id="GO:0003677">
    <property type="term" value="F:DNA binding"/>
    <property type="evidence" value="ECO:0007669"/>
    <property type="project" value="UniProtKB-KW"/>
</dbReference>
<comment type="catalytic activity">
    <reaction evidence="14">
        <text>ATP + H2O = ADP + phosphate + H(+)</text>
        <dbReference type="Rhea" id="RHEA:13065"/>
        <dbReference type="ChEBI" id="CHEBI:15377"/>
        <dbReference type="ChEBI" id="CHEBI:15378"/>
        <dbReference type="ChEBI" id="CHEBI:30616"/>
        <dbReference type="ChEBI" id="CHEBI:43474"/>
        <dbReference type="ChEBI" id="CHEBI:456216"/>
        <dbReference type="EC" id="5.6.2.4"/>
    </reaction>
</comment>
<evidence type="ECO:0000256" key="4">
    <source>
        <dbReference type="ARBA" id="ARBA00022763"/>
    </source>
</evidence>
<dbReference type="Pfam" id="PF13361">
    <property type="entry name" value="UvrD_C"/>
    <property type="match status" value="2"/>
</dbReference>
<evidence type="ECO:0000256" key="6">
    <source>
        <dbReference type="ARBA" id="ARBA00022806"/>
    </source>
</evidence>
<accession>A0A2A9ECF4</accession>
<feature type="compositionally biased region" description="Basic and acidic residues" evidence="16">
    <location>
        <begin position="598"/>
        <end position="608"/>
    </location>
</feature>
<evidence type="ECO:0000256" key="14">
    <source>
        <dbReference type="ARBA" id="ARBA00048988"/>
    </source>
</evidence>
<feature type="compositionally biased region" description="Basic and acidic residues" evidence="16">
    <location>
        <begin position="964"/>
        <end position="973"/>
    </location>
</feature>
<dbReference type="Pfam" id="PF12705">
    <property type="entry name" value="PDDEXK_1"/>
    <property type="match status" value="1"/>
</dbReference>
<dbReference type="AlphaFoldDB" id="A0A2A9ECF4"/>
<dbReference type="GO" id="GO:0000725">
    <property type="term" value="P:recombinational repair"/>
    <property type="evidence" value="ECO:0007669"/>
    <property type="project" value="TreeGrafter"/>
</dbReference>
<dbReference type="InterPro" id="IPR000212">
    <property type="entry name" value="DNA_helicase_UvrD/REP"/>
</dbReference>
<evidence type="ECO:0000313" key="20">
    <source>
        <dbReference type="Proteomes" id="UP000221394"/>
    </source>
</evidence>
<keyword evidence="20" id="KW-1185">Reference proteome</keyword>
<dbReference type="PANTHER" id="PTHR11070:SF55">
    <property type="entry name" value="DNA 3'-5' HELICASE"/>
    <property type="match status" value="1"/>
</dbReference>
<evidence type="ECO:0000256" key="3">
    <source>
        <dbReference type="ARBA" id="ARBA00022741"/>
    </source>
</evidence>
<organism evidence="19 20">
    <name type="scientific">Flavimobilis soli</name>
    <dbReference type="NCBI Taxonomy" id="442709"/>
    <lineage>
        <taxon>Bacteria</taxon>
        <taxon>Bacillati</taxon>
        <taxon>Actinomycetota</taxon>
        <taxon>Actinomycetes</taxon>
        <taxon>Micrococcales</taxon>
        <taxon>Jonesiaceae</taxon>
        <taxon>Flavimobilis</taxon>
    </lineage>
</organism>
<dbReference type="InterPro" id="IPR013986">
    <property type="entry name" value="DExx_box_DNA_helicase_dom_sf"/>
</dbReference>
<evidence type="ECO:0000256" key="10">
    <source>
        <dbReference type="ARBA" id="ARBA00023204"/>
    </source>
</evidence>
<evidence type="ECO:0000259" key="18">
    <source>
        <dbReference type="PROSITE" id="PS51217"/>
    </source>
</evidence>
<dbReference type="SUPFAM" id="SSF52980">
    <property type="entry name" value="Restriction endonuclease-like"/>
    <property type="match status" value="1"/>
</dbReference>
<feature type="region of interest" description="Disordered" evidence="16">
    <location>
        <begin position="583"/>
        <end position="616"/>
    </location>
</feature>
<keyword evidence="10" id="KW-0234">DNA repair</keyword>
<evidence type="ECO:0000259" key="17">
    <source>
        <dbReference type="PROSITE" id="PS51198"/>
    </source>
</evidence>
<keyword evidence="5 15" id="KW-0378">Hydrolase</keyword>
<evidence type="ECO:0000256" key="11">
    <source>
        <dbReference type="ARBA" id="ARBA00023235"/>
    </source>
</evidence>
<dbReference type="GO" id="GO:0004527">
    <property type="term" value="F:exonuclease activity"/>
    <property type="evidence" value="ECO:0007669"/>
    <property type="project" value="UniProtKB-KW"/>
</dbReference>
<dbReference type="GO" id="GO:0033202">
    <property type="term" value="C:DNA helicase complex"/>
    <property type="evidence" value="ECO:0007669"/>
    <property type="project" value="TreeGrafter"/>
</dbReference>
<protein>
    <recommendedName>
        <fullName evidence="13">DNA 3'-5' helicase</fullName>
        <ecNumber evidence="13">5.6.2.4</ecNumber>
    </recommendedName>
</protein>
<comment type="caution">
    <text evidence="19">The sequence shown here is derived from an EMBL/GenBank/DDBJ whole genome shotgun (WGS) entry which is preliminary data.</text>
</comment>
<evidence type="ECO:0000256" key="5">
    <source>
        <dbReference type="ARBA" id="ARBA00022801"/>
    </source>
</evidence>
<evidence type="ECO:0000313" key="19">
    <source>
        <dbReference type="EMBL" id="PFG36221.1"/>
    </source>
</evidence>
<dbReference type="SUPFAM" id="SSF52540">
    <property type="entry name" value="P-loop containing nucleoside triphosphate hydrolases"/>
    <property type="match status" value="1"/>
</dbReference>
<evidence type="ECO:0000256" key="7">
    <source>
        <dbReference type="ARBA" id="ARBA00022839"/>
    </source>
</evidence>
<dbReference type="InterPro" id="IPR014017">
    <property type="entry name" value="DNA_helicase_UvrD-like_C"/>
</dbReference>
<evidence type="ECO:0000256" key="1">
    <source>
        <dbReference type="ARBA" id="ARBA00009922"/>
    </source>
</evidence>
<keyword evidence="9" id="KW-0238">DNA-binding</keyword>
<evidence type="ECO:0000256" key="9">
    <source>
        <dbReference type="ARBA" id="ARBA00023125"/>
    </source>
</evidence>
<sequence length="1226" mass="131278">MTPYTPDSAHPTTGVQDAASTPGRATAVDTPATQLATPAAHAPTRRLVPATEIAELLGQHRPTDEQLAVIEAPLEPVLVVAGAGSGKTETMSARVVYLIVNGLVEPDEVLGLTFTRKAAGELGERIRRRLRTLAARMRDAGQPALLGDLGDDTPDAALLASMRRPTVSTYNSYAAGLVKEHGLRLGIEPGARLLGEASQWQLAQDVVERWTGDLGTDAALSTVVEAVRTLSGALSEHLLSTDEARDRMTTIIRTLLATPDAKGKKGPYASTAKLLELMTHRVQLLDLVDEYRRRKRETDSLDFADQVELGARLAEAHEEVRVAERARYRVVLLDEYQDTSYAQARMLGALFGDGHAVTAVGDPNQSIYGWRGASASGLSRFAEQFSDLGRVHHLALSTSWRNDQAILDVANAVAAPLRDVAPERVAGAPASPAPAREDAAVIELHARPGAGPGEVTSAYTATEDEEAAVVAEFVARWWRPRRSRDGATTAAVLCRSRKQFTAIEVALRSRGIPVEVVGLGGLLEAPEVVDVVALLQVVHDPSRGDSLMRLLTGPWLALGAADLFAVADRVRELSRRHAQAAARAAESWRQADEPTATAERESDEDRTGLADPDEVPSVVTEADVVDSHSIVDVLDELPAPGWRSPGGRSLTPDGHARLARLATLLARLRASTYLSVPEIVVEAERALGLDIEAGLLDGPHAARARANLDAFRDLAISFVDGADVPTLGAFLSWLDVAATNERIDTAIAEPDPDAVQIVTIHAAKGLEWDIVAVPGLVDGGLPGTACTGPQGPTDSAWLTGLGTLPYPLRGDARDLPRFAYEDAEHHKDLDNLQKVFKQDAGEHQVTEERRLAYVAFTRARSRLLLTGSWFRGERSSATPPSPFLTELADGGLVDPSAWTDPPEGANPALEREVTATWPATNGVDPVLAAAAARVRAAKGGPAAPSGGMPGASPGEENHAAPAGRPDHDIRRPGAPEVNLTGARDRTEATTAGATTVPAASDDPVPLSELAEILLAERDARRKPVTDVEIPAHVSASAMVRLAASREEYALSLRRPVPSEPSVHARRGTTFHAWVEQFYSSPVLMDLDDLTDADDTEPDADLEKLRQTFLATPWASLDPIAVEVDIETPLAGVMTRSRIDAVFPDPRPGSKPGQVVVVDWKTGREPTDPAAVRAREVQLAVYRLAWSRWTGTPLEHVDAAFCYLGDGVTRHPQRLLDVDELEALLRG</sequence>
<dbReference type="PROSITE" id="PS51198">
    <property type="entry name" value="UVRD_HELICASE_ATP_BIND"/>
    <property type="match status" value="1"/>
</dbReference>
<feature type="domain" description="UvrD-like helicase ATP-binding" evidence="17">
    <location>
        <begin position="60"/>
        <end position="403"/>
    </location>
</feature>
<comment type="similarity">
    <text evidence="1">Belongs to the helicase family. UvrD subfamily.</text>
</comment>
<feature type="domain" description="UvrD-like helicase C-terminal" evidence="18">
    <location>
        <begin position="404"/>
        <end position="765"/>
    </location>
</feature>
<name>A0A2A9ECF4_9MICO</name>
<dbReference type="Gene3D" id="3.90.320.10">
    <property type="match status" value="1"/>
</dbReference>
<dbReference type="InterPro" id="IPR027417">
    <property type="entry name" value="P-loop_NTPase"/>
</dbReference>
<dbReference type="Gene3D" id="3.40.50.300">
    <property type="entry name" value="P-loop containing nucleotide triphosphate hydrolases"/>
    <property type="match status" value="3"/>
</dbReference>
<dbReference type="InterPro" id="IPR014016">
    <property type="entry name" value="UvrD-like_ATP-bd"/>
</dbReference>
<dbReference type="CDD" id="cd17932">
    <property type="entry name" value="DEXQc_UvrD"/>
    <property type="match status" value="1"/>
</dbReference>
<feature type="compositionally biased region" description="Low complexity" evidence="16">
    <location>
        <begin position="988"/>
        <end position="999"/>
    </location>
</feature>
<keyword evidence="6 15" id="KW-0347">Helicase</keyword>
<dbReference type="EC" id="5.6.2.4" evidence="13"/>
<dbReference type="Pfam" id="PF00580">
    <property type="entry name" value="UvrD-helicase"/>
    <property type="match status" value="1"/>
</dbReference>
<evidence type="ECO:0000256" key="12">
    <source>
        <dbReference type="ARBA" id="ARBA00034617"/>
    </source>
</evidence>
<keyword evidence="2" id="KW-0540">Nuclease</keyword>
<keyword evidence="4" id="KW-0227">DNA damage</keyword>
<keyword evidence="7" id="KW-0269">Exonuclease</keyword>
<evidence type="ECO:0000256" key="15">
    <source>
        <dbReference type="PROSITE-ProRule" id="PRU00560"/>
    </source>
</evidence>
<dbReference type="Gene3D" id="1.10.486.10">
    <property type="entry name" value="PCRA, domain 4"/>
    <property type="match status" value="1"/>
</dbReference>
<proteinExistence type="inferred from homology"/>
<dbReference type="InterPro" id="IPR011604">
    <property type="entry name" value="PDDEXK-like_dom_sf"/>
</dbReference>
<dbReference type="GO" id="GO:0005829">
    <property type="term" value="C:cytosol"/>
    <property type="evidence" value="ECO:0007669"/>
    <property type="project" value="TreeGrafter"/>
</dbReference>
<dbReference type="PROSITE" id="PS51217">
    <property type="entry name" value="UVRD_HELICASE_CTER"/>
    <property type="match status" value="1"/>
</dbReference>
<dbReference type="PANTHER" id="PTHR11070">
    <property type="entry name" value="UVRD / RECB / PCRA DNA HELICASE FAMILY MEMBER"/>
    <property type="match status" value="1"/>
</dbReference>
<reference evidence="19 20" key="1">
    <citation type="submission" date="2017-10" db="EMBL/GenBank/DDBJ databases">
        <title>Sequencing the genomes of 1000 actinobacteria strains.</title>
        <authorList>
            <person name="Klenk H.-P."/>
        </authorList>
    </citation>
    <scope>NUCLEOTIDE SEQUENCE [LARGE SCALE GENOMIC DNA]</scope>
    <source>
        <strain evidence="19 20">DSM 21574</strain>
    </source>
</reference>
<evidence type="ECO:0000256" key="2">
    <source>
        <dbReference type="ARBA" id="ARBA00022722"/>
    </source>
</evidence>
<feature type="binding site" evidence="15">
    <location>
        <begin position="81"/>
        <end position="88"/>
    </location>
    <ligand>
        <name>ATP</name>
        <dbReference type="ChEBI" id="CHEBI:30616"/>
    </ligand>
</feature>
<dbReference type="RefSeq" id="WP_098457424.1">
    <property type="nucleotide sequence ID" value="NZ_PDJH01000001.1"/>
</dbReference>
<comment type="catalytic activity">
    <reaction evidence="12">
        <text>Couples ATP hydrolysis with the unwinding of duplex DNA by translocating in the 3'-5' direction.</text>
        <dbReference type="EC" id="5.6.2.4"/>
    </reaction>
</comment>
<feature type="region of interest" description="Disordered" evidence="16">
    <location>
        <begin position="1"/>
        <end position="25"/>
    </location>
</feature>
<evidence type="ECO:0000256" key="13">
    <source>
        <dbReference type="ARBA" id="ARBA00034808"/>
    </source>
</evidence>
<evidence type="ECO:0000256" key="8">
    <source>
        <dbReference type="ARBA" id="ARBA00022840"/>
    </source>
</evidence>
<dbReference type="Proteomes" id="UP000221394">
    <property type="component" value="Unassembled WGS sequence"/>
</dbReference>
<dbReference type="GO" id="GO:0043138">
    <property type="term" value="F:3'-5' DNA helicase activity"/>
    <property type="evidence" value="ECO:0007669"/>
    <property type="project" value="UniProtKB-EC"/>
</dbReference>
<dbReference type="GO" id="GO:0005524">
    <property type="term" value="F:ATP binding"/>
    <property type="evidence" value="ECO:0007669"/>
    <property type="project" value="UniProtKB-UniRule"/>
</dbReference>
<dbReference type="InterPro" id="IPR038726">
    <property type="entry name" value="PDDEXK_AddAB-type"/>
</dbReference>
<keyword evidence="8 15" id="KW-0067">ATP-binding</keyword>
<feature type="compositionally biased region" description="Low complexity" evidence="16">
    <location>
        <begin position="938"/>
        <end position="954"/>
    </location>
</feature>
<dbReference type="EMBL" id="PDJH01000001">
    <property type="protein sequence ID" value="PFG36221.1"/>
    <property type="molecule type" value="Genomic_DNA"/>
</dbReference>
<feature type="compositionally biased region" description="Polar residues" evidence="16">
    <location>
        <begin position="10"/>
        <end position="19"/>
    </location>
</feature>
<keyword evidence="11" id="KW-0413">Isomerase</keyword>
<keyword evidence="3 15" id="KW-0547">Nucleotide-binding</keyword>
<feature type="region of interest" description="Disordered" evidence="16">
    <location>
        <begin position="938"/>
        <end position="1002"/>
    </location>
</feature>
<gene>
    <name evidence="19" type="ORF">ATL41_0936</name>
</gene>
<dbReference type="Gene3D" id="1.10.10.160">
    <property type="match status" value="1"/>
</dbReference>
<evidence type="ECO:0000256" key="16">
    <source>
        <dbReference type="SAM" id="MobiDB-lite"/>
    </source>
</evidence>
<dbReference type="OrthoDB" id="4812256at2"/>
<dbReference type="InterPro" id="IPR011335">
    <property type="entry name" value="Restrct_endonuc-II-like"/>
</dbReference>